<dbReference type="Gene3D" id="3.30.70.870">
    <property type="entry name" value="Elongation Factor G (Translational Gtpase), domain 3"/>
    <property type="match status" value="1"/>
</dbReference>
<dbReference type="RefSeq" id="XP_001713576.1">
    <property type="nucleotide sequence ID" value="XM_001713524.1"/>
</dbReference>
<geneLocation type="nucleomorph" evidence="4"/>
<dbReference type="GO" id="GO:0071007">
    <property type="term" value="C:U2-type catalytic step 2 spliceosome"/>
    <property type="evidence" value="ECO:0007669"/>
    <property type="project" value="TreeGrafter"/>
</dbReference>
<comment type="subcellular location">
    <subcellularLocation>
        <location evidence="1">Plastid</location>
        <location evidence="1">Chloroplast</location>
    </subcellularLocation>
</comment>
<dbReference type="SUPFAM" id="SSF52540">
    <property type="entry name" value="P-loop containing nucleoside triphosphate hydrolases"/>
    <property type="match status" value="1"/>
</dbReference>
<dbReference type="Proteomes" id="UP000242167">
    <property type="component" value="Nucleomorph 1"/>
</dbReference>
<dbReference type="Gene3D" id="3.40.50.300">
    <property type="entry name" value="P-loop containing nucleotide triphosphate hydrolases"/>
    <property type="match status" value="1"/>
</dbReference>
<dbReference type="PIR" id="G90092">
    <property type="entry name" value="G90092"/>
</dbReference>
<dbReference type="EMBL" id="AF165818">
    <property type="protein sequence ID" value="AAK39871.1"/>
    <property type="molecule type" value="Genomic_DNA"/>
</dbReference>
<reference evidence="4 5" key="1">
    <citation type="journal article" date="2001" name="Nature">
        <title>The highly reduced genome of an enslaved algal nucleus.</title>
        <authorList>
            <person name="Douglas S."/>
            <person name="Zauner S."/>
            <person name="Fraunholz M."/>
            <person name="Beaton M."/>
            <person name="Penny S."/>
            <person name="Deng L."/>
            <person name="Wu X."/>
            <person name="Reith M."/>
            <person name="Cavalier-Smith T."/>
            <person name="Maier U."/>
        </authorList>
    </citation>
    <scope>NUCLEOTIDE SEQUENCE [LARGE SCALE GENOMIC DNA]</scope>
</reference>
<dbReference type="AlphaFoldDB" id="Q98RS6"/>
<evidence type="ECO:0000259" key="3">
    <source>
        <dbReference type="PROSITE" id="PS51722"/>
    </source>
</evidence>
<feature type="domain" description="Tr-type G" evidence="3">
    <location>
        <begin position="56"/>
        <end position="245"/>
    </location>
</feature>
<name>Q98RS6_GUITH</name>
<dbReference type="GO" id="GO:0009507">
    <property type="term" value="C:chloroplast"/>
    <property type="evidence" value="ECO:0007669"/>
    <property type="project" value="UniProtKB-SubCell"/>
</dbReference>
<dbReference type="PROSITE" id="PS50181">
    <property type="entry name" value="FBOX"/>
    <property type="match status" value="1"/>
</dbReference>
<keyword evidence="4" id="KW-0542">Nucleomorph</keyword>
<evidence type="ECO:0000313" key="4">
    <source>
        <dbReference type="EMBL" id="AAK39871.1"/>
    </source>
</evidence>
<accession>Q98RS6</accession>
<dbReference type="Pfam" id="PF00009">
    <property type="entry name" value="GTP_EFTU"/>
    <property type="match status" value="1"/>
</dbReference>
<dbReference type="GO" id="GO:0030623">
    <property type="term" value="F:U5 snRNA binding"/>
    <property type="evidence" value="ECO:0007669"/>
    <property type="project" value="TreeGrafter"/>
</dbReference>
<feature type="domain" description="F-box" evidence="2">
    <location>
        <begin position="190"/>
        <end position="236"/>
    </location>
</feature>
<evidence type="ECO:0000256" key="1">
    <source>
        <dbReference type="ARBA" id="ARBA00004229"/>
    </source>
</evidence>
<dbReference type="PROSITE" id="PS51722">
    <property type="entry name" value="G_TR_2"/>
    <property type="match status" value="1"/>
</dbReference>
<dbReference type="InterPro" id="IPR000795">
    <property type="entry name" value="T_Tr_GTP-bd_dom"/>
</dbReference>
<dbReference type="GO" id="GO:0003924">
    <property type="term" value="F:GTPase activity"/>
    <property type="evidence" value="ECO:0007669"/>
    <property type="project" value="InterPro"/>
</dbReference>
<evidence type="ECO:0000313" key="5">
    <source>
        <dbReference type="Proteomes" id="UP000242167"/>
    </source>
</evidence>
<dbReference type="InterPro" id="IPR001810">
    <property type="entry name" value="F-box_dom"/>
</dbReference>
<dbReference type="GO" id="GO:0000398">
    <property type="term" value="P:mRNA splicing, via spliceosome"/>
    <property type="evidence" value="ECO:0007669"/>
    <property type="project" value="TreeGrafter"/>
</dbReference>
<dbReference type="InterPro" id="IPR027417">
    <property type="entry name" value="P-loop_NTPase"/>
</dbReference>
<sequence length="827" mass="96892">MTFDSFGNRDENLNDASVKINSKNFKMKAFFNNNNLVPKAVLSKKTFVRKLFTNCKNIRNISIVGNLHHGKTSLINCLIRNVHGLNDDNLSCDFLNILNLEKQKKISINTKIYSLLLFGKKNSQVVTMIDCPGHLDFYDEVLSSIISSECAILVIDCHDGILIGSEIYLRTCLYSKTPIVILLNGIDRLIFELKMTPDEVQKRILQILDELNYLALHKVINKSVLSKKNINFFNPLNDNVCFSALSQGWIFNLNQFSGLYMISQPSICLSQKDLSERIWNDKKLKISKKNKKSLFELYILEPLFKIVIFCGLESFEEVKKFIEVDLGFYGFESFEFLKFKEDLVTFCLSLFFSGCKNFKMFSTHSALLDSILINSNSYSVIFKKKYKHLNLNKNEKIAISFKTNYMFVEKKNSILAKLINGKFSIKSRFVVITEKHRFYNDQKTFKVIDIDFFFLPLGRYSLGLSKCPKGLFVVFHNSNIHLKKSGLITGLNSHDNYKIYLFTFRSYLNCFSISNSFFSNIKPDLLKNFEYMVKSLRIFNQKYYSLVINVQRSGNILIKTPGKLYLECLIYDINQNLSNVCYESIKINITEYNSILLKKTFQKYIFDKKIEIFIAKLRKSYRNGRLKQFNFELNQSKNDFRMKSGYIINSIQSNTKIKLNICNHIWYINSMNLKYEPVLISGKLLKKSILRKNIIDSFSDVFCNNNLKKPIIGIEVLISELKYKKFDYSNSYFCHKMFNNILKKFTKNKKKIIKKTCLFEVLIHLVNLEIFFNLIKKNGIKIFYLKMDYEKLIYIRGKCELDKIKFIKQVCEKLYNSFNLMNYYTDE</sequence>
<evidence type="ECO:0000259" key="2">
    <source>
        <dbReference type="PROSITE" id="PS50181"/>
    </source>
</evidence>
<keyword evidence="4" id="KW-0687">Ribonucleoprotein</keyword>
<dbReference type="GeneID" id="857359"/>
<dbReference type="GO" id="GO:0005525">
    <property type="term" value="F:GTP binding"/>
    <property type="evidence" value="ECO:0007669"/>
    <property type="project" value="InterPro"/>
</dbReference>
<dbReference type="PRINTS" id="PR00315">
    <property type="entry name" value="ELONGATNFCT"/>
</dbReference>
<protein>
    <submittedName>
        <fullName evidence="4">U5 small nuclear ribonucleoprotein 116 kDa subunit</fullName>
    </submittedName>
</protein>
<dbReference type="GO" id="GO:0046540">
    <property type="term" value="C:U4/U6 x U5 tri-snRNP complex"/>
    <property type="evidence" value="ECO:0007669"/>
    <property type="project" value="TreeGrafter"/>
</dbReference>
<proteinExistence type="predicted"/>
<dbReference type="PANTHER" id="PTHR42908:SF6">
    <property type="entry name" value="116 KDA U5 SMALL NUCLEAR RIBONUCLEOPROTEIN COMPONENT"/>
    <property type="match status" value="1"/>
</dbReference>
<dbReference type="PANTHER" id="PTHR42908">
    <property type="entry name" value="TRANSLATION ELONGATION FACTOR-RELATED"/>
    <property type="match status" value="1"/>
</dbReference>
<organism evidence="4 5">
    <name type="scientific">Guillardia theta</name>
    <name type="common">Cryptophyte</name>
    <name type="synonym">Cryptomonas phi</name>
    <dbReference type="NCBI Taxonomy" id="55529"/>
    <lineage>
        <taxon>Eukaryota</taxon>
        <taxon>Cryptophyceae</taxon>
        <taxon>Pyrenomonadales</taxon>
        <taxon>Geminigeraceae</taxon>
        <taxon>Guillardia</taxon>
    </lineage>
</organism>
<gene>
    <name evidence="4" type="primary">U5 snRNP</name>
</gene>
<dbReference type="GO" id="GO:0005829">
    <property type="term" value="C:cytosol"/>
    <property type="evidence" value="ECO:0007669"/>
    <property type="project" value="TreeGrafter"/>
</dbReference>